<evidence type="ECO:0008006" key="2">
    <source>
        <dbReference type="Google" id="ProtNLM"/>
    </source>
</evidence>
<dbReference type="AlphaFoldDB" id="A0AAU7GD31"/>
<protein>
    <recommendedName>
        <fullName evidence="2">Dodecin domain-containing protein</fullName>
    </recommendedName>
</protein>
<accession>A0AAU7GD31</accession>
<evidence type="ECO:0000313" key="1">
    <source>
        <dbReference type="EMBL" id="XBM49345.1"/>
    </source>
</evidence>
<gene>
    <name evidence="1" type="ORF">AAME72_05645</name>
</gene>
<sequence>MKVTGTSTTGFEDAWKNALDQAPREDNVPRRYELKAAWYEAGGVVNPSYHCEVEVTGP</sequence>
<name>A0AAU7GD31_9MICO</name>
<dbReference type="InterPro" id="IPR025543">
    <property type="entry name" value="Dodecin-like"/>
</dbReference>
<proteinExistence type="predicted"/>
<dbReference type="EMBL" id="CP157390">
    <property type="protein sequence ID" value="XBM49345.1"/>
    <property type="molecule type" value="Genomic_DNA"/>
</dbReference>
<dbReference type="Gene3D" id="3.30.1660.10">
    <property type="entry name" value="Flavin-binding protein dodecin"/>
    <property type="match status" value="1"/>
</dbReference>
<dbReference type="RefSeq" id="WP_348789263.1">
    <property type="nucleotide sequence ID" value="NZ_CP157390.1"/>
</dbReference>
<organism evidence="1">
    <name type="scientific">Leifsonia sp. NPDC080035</name>
    <dbReference type="NCBI Taxonomy" id="3143936"/>
    <lineage>
        <taxon>Bacteria</taxon>
        <taxon>Bacillati</taxon>
        <taxon>Actinomycetota</taxon>
        <taxon>Actinomycetes</taxon>
        <taxon>Micrococcales</taxon>
        <taxon>Microbacteriaceae</taxon>
        <taxon>Leifsonia</taxon>
    </lineage>
</organism>
<reference evidence="1" key="1">
    <citation type="submission" date="2024-05" db="EMBL/GenBank/DDBJ databases">
        <title>The Natural Products Discovery Center: Release of the First 8490 Sequenced Strains for Exploring Actinobacteria Biosynthetic Diversity.</title>
        <authorList>
            <person name="Kalkreuter E."/>
            <person name="Kautsar S.A."/>
            <person name="Yang D."/>
            <person name="Bader C.D."/>
            <person name="Teijaro C.N."/>
            <person name="Fluegel L."/>
            <person name="Davis C.M."/>
            <person name="Simpson J.R."/>
            <person name="Lauterbach L."/>
            <person name="Steele A.D."/>
            <person name="Gui C."/>
            <person name="Meng S."/>
            <person name="Li G."/>
            <person name="Viehrig K."/>
            <person name="Ye F."/>
            <person name="Su P."/>
            <person name="Kiefer A.F."/>
            <person name="Nichols A."/>
            <person name="Cepeda A.J."/>
            <person name="Yan W."/>
            <person name="Fan B."/>
            <person name="Jiang Y."/>
            <person name="Adhikari A."/>
            <person name="Zheng C.-J."/>
            <person name="Schuster L."/>
            <person name="Cowan T.M."/>
            <person name="Smanski M.J."/>
            <person name="Chevrette M.G."/>
            <person name="de Carvalho L.P.S."/>
            <person name="Shen B."/>
        </authorList>
    </citation>
    <scope>NUCLEOTIDE SEQUENCE</scope>
    <source>
        <strain evidence="1">NPDC080035</strain>
    </source>
</reference>